<organism evidence="2 3">
    <name type="scientific">Eiseniibacteriota bacterium</name>
    <dbReference type="NCBI Taxonomy" id="2212470"/>
    <lineage>
        <taxon>Bacteria</taxon>
        <taxon>Candidatus Eiseniibacteriota</taxon>
    </lineage>
</organism>
<proteinExistence type="predicted"/>
<gene>
    <name evidence="2" type="ORF">HKN21_17560</name>
</gene>
<dbReference type="InterPro" id="IPR003594">
    <property type="entry name" value="HATPase_dom"/>
</dbReference>
<feature type="domain" description="Histidine kinase/HSP90-like ATPase" evidence="1">
    <location>
        <begin position="23"/>
        <end position="135"/>
    </location>
</feature>
<dbReference type="Gene3D" id="3.30.565.10">
    <property type="entry name" value="Histidine kinase-like ATPase, C-terminal domain"/>
    <property type="match status" value="1"/>
</dbReference>
<evidence type="ECO:0000313" key="3">
    <source>
        <dbReference type="Proteomes" id="UP000547674"/>
    </source>
</evidence>
<sequence length="154" mass="17393">MRNSKQPSVFGLRLFTGPQITDRLRLSLAKRLRKEDLSEEAQAMVLMAIEEVVGNITENGYGGKQGQPISLWFRRLPDKRLELSLWDRAEGMPSYFVTPEKNDALVLYPQRPLAEMLTAELDHRVRAGGGNVVTMLFDPGQLERCVDGHLREAA</sequence>
<accession>A0A7Y2H4A7</accession>
<protein>
    <recommendedName>
        <fullName evidence="1">Histidine kinase/HSP90-like ATPase domain-containing protein</fullName>
    </recommendedName>
</protein>
<evidence type="ECO:0000313" key="2">
    <source>
        <dbReference type="EMBL" id="NNF08573.1"/>
    </source>
</evidence>
<comment type="caution">
    <text evidence="2">The sequence shown here is derived from an EMBL/GenBank/DDBJ whole genome shotgun (WGS) entry which is preliminary data.</text>
</comment>
<dbReference type="Proteomes" id="UP000547674">
    <property type="component" value="Unassembled WGS sequence"/>
</dbReference>
<dbReference type="Pfam" id="PF13581">
    <property type="entry name" value="HATPase_c_2"/>
    <property type="match status" value="1"/>
</dbReference>
<reference evidence="2 3" key="1">
    <citation type="submission" date="2020-03" db="EMBL/GenBank/DDBJ databases">
        <title>Metabolic flexibility allows generalist bacteria to become dominant in a frequently disturbed ecosystem.</title>
        <authorList>
            <person name="Chen Y.-J."/>
            <person name="Leung P.M."/>
            <person name="Bay S.K."/>
            <person name="Hugenholtz P."/>
            <person name="Kessler A.J."/>
            <person name="Shelley G."/>
            <person name="Waite D.W."/>
            <person name="Cook P.L."/>
            <person name="Greening C."/>
        </authorList>
    </citation>
    <scope>NUCLEOTIDE SEQUENCE [LARGE SCALE GENOMIC DNA]</scope>
    <source>
        <strain evidence="2">SS_bin_28</strain>
    </source>
</reference>
<evidence type="ECO:0000259" key="1">
    <source>
        <dbReference type="Pfam" id="PF13581"/>
    </source>
</evidence>
<dbReference type="AlphaFoldDB" id="A0A7Y2H4A7"/>
<dbReference type="InterPro" id="IPR036890">
    <property type="entry name" value="HATPase_C_sf"/>
</dbReference>
<name>A0A7Y2H4A7_UNCEI</name>
<dbReference type="EMBL" id="JABDJR010000704">
    <property type="protein sequence ID" value="NNF08573.1"/>
    <property type="molecule type" value="Genomic_DNA"/>
</dbReference>